<dbReference type="OrthoDB" id="6254536at2759"/>
<dbReference type="WBParaSite" id="TREG1_16300.1">
    <property type="protein sequence ID" value="TREG1_16300.1"/>
    <property type="gene ID" value="TREG1_16300"/>
</dbReference>
<feature type="compositionally biased region" description="Polar residues" evidence="1">
    <location>
        <begin position="729"/>
        <end position="755"/>
    </location>
</feature>
<name>A0A183VN92_TRIRE</name>
<feature type="compositionally biased region" description="Basic and acidic residues" evidence="1">
    <location>
        <begin position="340"/>
        <end position="363"/>
    </location>
</feature>
<feature type="region of interest" description="Disordered" evidence="1">
    <location>
        <begin position="728"/>
        <end position="755"/>
    </location>
</feature>
<feature type="compositionally biased region" description="Basic and acidic residues" evidence="1">
    <location>
        <begin position="370"/>
        <end position="387"/>
    </location>
</feature>
<reference evidence="2" key="1">
    <citation type="submission" date="2022-06" db="EMBL/GenBank/DDBJ databases">
        <authorList>
            <person name="Berger JAMES D."/>
            <person name="Berger JAMES D."/>
        </authorList>
    </citation>
    <scope>NUCLEOTIDE SEQUENCE [LARGE SCALE GENOMIC DNA]</scope>
</reference>
<feature type="region of interest" description="Disordered" evidence="1">
    <location>
        <begin position="280"/>
        <end position="400"/>
    </location>
</feature>
<dbReference type="Proteomes" id="UP000050795">
    <property type="component" value="Unassembled WGS sequence"/>
</dbReference>
<protein>
    <submittedName>
        <fullName evidence="3">C2H2-type domain-containing protein</fullName>
    </submittedName>
</protein>
<feature type="compositionally biased region" description="Polar residues" evidence="1">
    <location>
        <begin position="325"/>
        <end position="335"/>
    </location>
</feature>
<accession>A0A183VN92</accession>
<keyword evidence="2" id="KW-1185">Reference proteome</keyword>
<evidence type="ECO:0000313" key="3">
    <source>
        <dbReference type="WBParaSite" id="TREG1_16300.1"/>
    </source>
</evidence>
<organism evidence="2 3">
    <name type="scientific">Trichobilharzia regenti</name>
    <name type="common">Nasal bird schistosome</name>
    <dbReference type="NCBI Taxonomy" id="157069"/>
    <lineage>
        <taxon>Eukaryota</taxon>
        <taxon>Metazoa</taxon>
        <taxon>Spiralia</taxon>
        <taxon>Lophotrochozoa</taxon>
        <taxon>Platyhelminthes</taxon>
        <taxon>Trematoda</taxon>
        <taxon>Digenea</taxon>
        <taxon>Strigeidida</taxon>
        <taxon>Schistosomatoidea</taxon>
        <taxon>Schistosomatidae</taxon>
        <taxon>Trichobilharzia</taxon>
    </lineage>
</organism>
<reference evidence="3" key="2">
    <citation type="submission" date="2023-11" db="UniProtKB">
        <authorList>
            <consortium name="WormBaseParasite"/>
        </authorList>
    </citation>
    <scope>IDENTIFICATION</scope>
</reference>
<evidence type="ECO:0000313" key="2">
    <source>
        <dbReference type="Proteomes" id="UP000050795"/>
    </source>
</evidence>
<feature type="compositionally biased region" description="Polar residues" evidence="1">
    <location>
        <begin position="307"/>
        <end position="317"/>
    </location>
</feature>
<sequence>MMHYHFSSCDRIPVKKEENNGVDQMQSAHSSLYERSPSVICFRKNSTMSNPGIICHNFIQKCNDLSNENLNKCYPGKINTSLLPIQNEVDNRNLPNNNDYFCSCKQYENEIYQSASDLRRICCIEEYLCDKKDERKLENFSLQQKMTCLSISPGKTTSEAYRGKCNTWHGPRRFTHGGTKHVDSHKAFTSTSRCQSKQDQLLPDNNRRFTPTYICHIGGSTYDRASSSENKNIDPCTALSSASKPCIYEEFYPHKQQGITSPPPPLITKRSFIQTYMQSRDGYKRLSPNKKIKEKQSRLSPLKPSRYEQQQQRAKSRQTSELDGQRSVSKQSKISLGSAELDKQTVDPTSEMKDSQMEKPDEKVVDEENELKSKKSKDDNSIRKIVSDESTSELPSDHDLTAGYIEGKDITGNQTAPLNGNIERTVKLSAVFSSESLEVNIISSKTKDSSHVPIEIKPNQSVTTTSDDNRTSILKENYTNKSNILRSLMGQSEASMQNTNVTNKPNLLVNGSISSVYSMELTRTEKLINFGQTDIEKDEVTERPIDAASDKAGDLHLSLKQNIQIHSTPNCTNSTQWIKSSDQLEKDITDENIPDRNLLGSLSHGPEVPIEIGTSLKCTISRRETTLECNSKTNEGKGVESPRLLHTRTTSFELNITDTKKYNDRQHTLGNEEVKELTVNHSYKTGTVLDGIGICFETAKVQHEPHASAAILNSHQGRPDRLVVGRPKSQISIQQPEVTNGEKQSSIHSTNQNNVSGHHSLGLSHVTSKRSKYFIINNSNASQNNTYRTSILGALHRFSPNKVTNNSHSDKAVNFLQNGIIVSLSNDHDEKVKRSGKIPSNKSLQNLTIQKYPEVFSVNNNSNECVPYLNRSVFESDRTCKCCSTHYHKPSLYDPHINSFEPSTKEKRLFTKWQRFYKHEKYSASLKLYNCGLKTIKSNNNINNNENLEMKTLSEWPSNCRVKNYLHKNSPELLHNFNTRGGRQSQTCSWRPRNVARTGIGLVKQKDHVLDDKWRTKRSDGLKAIRKESRRLHSLHPHKDNDIHQQKQVLDLNNSRNQKEIEYEEYSSLVDTDILSVLKKQTYHKSTLQEDVNHNQLTSKSNTLTSTVHEILLLLKDTTEMIMTDLLALEQEILEKNFVSCEAICEHLVSIPAILSELKQHLDYSPNEKHLYKLTESINSIIHEILSDPITVIFHLVELAYLLNELARLFGEDLLPPKLPKVVHSIQTRLHRIKIGYVFKQYYHVPKACDHLFDTYIKSRELIKLEKDCGCQINIVPPNHSYAVYCPHGYRTIEVIYDEQKGRYELLPKRLNNMVNPKYTTVRLISTIVKQINGREYPMSLEDINKLLNYQIRPKYQDVKALITNGSTFYCTRK</sequence>
<proteinExistence type="predicted"/>
<evidence type="ECO:0000256" key="1">
    <source>
        <dbReference type="SAM" id="MobiDB-lite"/>
    </source>
</evidence>